<evidence type="ECO:0000313" key="2">
    <source>
        <dbReference type="EMBL" id="ETJ05725.1"/>
    </source>
</evidence>
<sequence>MSATTALRAPSRRPEATPQERPALYVVRGIAPARSTVPFIMVVVLILAGALAASMLLNASMAATAFRMQSAQVELNVVNDHIDTVRSQVQDASAADHLTQRATELGMVPAAAPGVVDLGGSQLSAGQAATAK</sequence>
<proteinExistence type="predicted"/>
<keyword evidence="1" id="KW-0812">Transmembrane</keyword>
<gene>
    <name evidence="2" type="ORF">Q605_AUC00451G0002</name>
</gene>
<keyword evidence="1" id="KW-0472">Membrane</keyword>
<comment type="caution">
    <text evidence="2">The sequence shown here is derived from an EMBL/GenBank/DDBJ whole genome shotgun (WGS) entry which is preliminary data.</text>
</comment>
<accession>W1VLP0</accession>
<reference evidence="2 3" key="1">
    <citation type="submission" date="2013-12" db="EMBL/GenBank/DDBJ databases">
        <title>A Varibaculum cambriense genome reconstructed from a premature infant gut community with otherwise low bacterial novelty that shifts toward anaerobic metabolism during the third week of life.</title>
        <authorList>
            <person name="Brown C.T."/>
            <person name="Sharon I."/>
            <person name="Thomas B.C."/>
            <person name="Castelle C.J."/>
            <person name="Morowitz M.J."/>
            <person name="Banfield J.F."/>
        </authorList>
    </citation>
    <scope>NUCLEOTIDE SEQUENCE [LARGE SCALE GENOMIC DNA]</scope>
    <source>
        <strain evidence="3">DORA_12</strain>
    </source>
</reference>
<dbReference type="Proteomes" id="UP000018852">
    <property type="component" value="Unassembled WGS sequence"/>
</dbReference>
<evidence type="ECO:0000313" key="3">
    <source>
        <dbReference type="Proteomes" id="UP000018852"/>
    </source>
</evidence>
<name>W1VLP0_9ACTO</name>
<evidence type="ECO:0000256" key="1">
    <source>
        <dbReference type="SAM" id="Phobius"/>
    </source>
</evidence>
<keyword evidence="1" id="KW-1133">Transmembrane helix</keyword>
<dbReference type="EMBL" id="AZLV01000451">
    <property type="protein sequence ID" value="ETJ05725.1"/>
    <property type="molecule type" value="Genomic_DNA"/>
</dbReference>
<protein>
    <recommendedName>
        <fullName evidence="4">Cell division protein FtsL</fullName>
    </recommendedName>
</protein>
<dbReference type="AlphaFoldDB" id="W1VLP0"/>
<dbReference type="PATRIC" id="fig|1403939.3.peg.664"/>
<organism evidence="2 3">
    <name type="scientific">Actinomyces urogenitalis DORA_12</name>
    <dbReference type="NCBI Taxonomy" id="1403939"/>
    <lineage>
        <taxon>Bacteria</taxon>
        <taxon>Bacillati</taxon>
        <taxon>Actinomycetota</taxon>
        <taxon>Actinomycetes</taxon>
        <taxon>Actinomycetales</taxon>
        <taxon>Actinomycetaceae</taxon>
        <taxon>Actinomyces</taxon>
    </lineage>
</organism>
<evidence type="ECO:0008006" key="4">
    <source>
        <dbReference type="Google" id="ProtNLM"/>
    </source>
</evidence>
<feature type="transmembrane region" description="Helical" evidence="1">
    <location>
        <begin position="39"/>
        <end position="59"/>
    </location>
</feature>